<gene>
    <name evidence="1" type="ORF">HOO65_050513</name>
</gene>
<protein>
    <recommendedName>
        <fullName evidence="3">DDE-1 domain-containing protein</fullName>
    </recommendedName>
</protein>
<sequence length="326" mass="36666">MSATTIEARTLQALQALQNNPNPTRHPTQSDTFNKSRRLTDLEEQILKNFILNLDSQGFPPAFMVLKKWLINCLLTATRHPSARAGFRISSSDTQTSRRVFFRKYDYQRAKREDPTIIRNWFQLVANTIAKYGIRSDDIYNFDETGFVMGMIASGIVVTGSARCSKPKSVQPGNWKWITVVQVINGEGWSTPPFIIGVGQYHLANCCRESDPLGDWAIATTQNGWTDNETGLEWLKHFGRHTTNRSIGSYRLLTKVTTPSNSRDIAMTTRSSGFACHLIRLIYFSPLTLCASTEFFPAFYAAFQATMTEENIKASFKGAGLVPLDP</sequence>
<dbReference type="Proteomes" id="UP001610728">
    <property type="component" value="Unassembled WGS sequence"/>
</dbReference>
<evidence type="ECO:0000313" key="2">
    <source>
        <dbReference type="Proteomes" id="UP001610728"/>
    </source>
</evidence>
<dbReference type="EMBL" id="JABSNW010000005">
    <property type="protein sequence ID" value="KAL2887392.1"/>
    <property type="molecule type" value="Genomic_DNA"/>
</dbReference>
<accession>A0ABR4MGI9</accession>
<name>A0ABR4MGI9_9PEZI</name>
<proteinExistence type="predicted"/>
<comment type="caution">
    <text evidence="1">The sequence shown here is derived from an EMBL/GenBank/DDBJ whole genome shotgun (WGS) entry which is preliminary data.</text>
</comment>
<organism evidence="1 2">
    <name type="scientific">Ceratocystis lukuohia</name>
    <dbReference type="NCBI Taxonomy" id="2019550"/>
    <lineage>
        <taxon>Eukaryota</taxon>
        <taxon>Fungi</taxon>
        <taxon>Dikarya</taxon>
        <taxon>Ascomycota</taxon>
        <taxon>Pezizomycotina</taxon>
        <taxon>Sordariomycetes</taxon>
        <taxon>Hypocreomycetidae</taxon>
        <taxon>Microascales</taxon>
        <taxon>Ceratocystidaceae</taxon>
        <taxon>Ceratocystis</taxon>
    </lineage>
</organism>
<evidence type="ECO:0008006" key="3">
    <source>
        <dbReference type="Google" id="ProtNLM"/>
    </source>
</evidence>
<keyword evidence="2" id="KW-1185">Reference proteome</keyword>
<dbReference type="GeneID" id="98119125"/>
<reference evidence="1 2" key="1">
    <citation type="submission" date="2020-05" db="EMBL/GenBank/DDBJ databases">
        <title>Ceratocystis lukuohia genome.</title>
        <authorList>
            <person name="Harrington T.C."/>
            <person name="Kim K."/>
            <person name="Mayers C.G."/>
        </authorList>
    </citation>
    <scope>NUCLEOTIDE SEQUENCE [LARGE SCALE GENOMIC DNA]</scope>
    <source>
        <strain evidence="1 2">C4212</strain>
    </source>
</reference>
<evidence type="ECO:0000313" key="1">
    <source>
        <dbReference type="EMBL" id="KAL2887392.1"/>
    </source>
</evidence>
<dbReference type="RefSeq" id="XP_070858572.1">
    <property type="nucleotide sequence ID" value="XM_071003458.1"/>
</dbReference>